<keyword evidence="1" id="KW-0175">Coiled coil</keyword>
<evidence type="ECO:0000313" key="2">
    <source>
        <dbReference type="EMBL" id="VYT72312.1"/>
    </source>
</evidence>
<accession>A0A6N2Z540</accession>
<evidence type="ECO:0000256" key="1">
    <source>
        <dbReference type="SAM" id="Coils"/>
    </source>
</evidence>
<reference evidence="2" key="1">
    <citation type="submission" date="2019-11" db="EMBL/GenBank/DDBJ databases">
        <authorList>
            <person name="Feng L."/>
        </authorList>
    </citation>
    <scope>NUCLEOTIDE SEQUENCE</scope>
    <source>
        <strain evidence="2">CParaputrificumLFYP93</strain>
    </source>
</reference>
<dbReference type="AlphaFoldDB" id="A0A6N2Z540"/>
<feature type="coiled-coil region" evidence="1">
    <location>
        <begin position="3"/>
        <end position="44"/>
    </location>
</feature>
<sequence>MGIAEVNFTINNLNVRKNSLEEKKSQVENIIDDLQKNINNYFNSNKDDFKEFYKSINKLGFTWDWEGNTVEEFEEVLKNEILNNYNNQNAYYTDIQLKLISKVEEINNSIIQVNNQLSYWKSLRESMLDN</sequence>
<proteinExistence type="predicted"/>
<name>A0A6N2Z540_9CLOT</name>
<organism evidence="2">
    <name type="scientific">Clostridium paraputrificum</name>
    <dbReference type="NCBI Taxonomy" id="29363"/>
    <lineage>
        <taxon>Bacteria</taxon>
        <taxon>Bacillati</taxon>
        <taxon>Bacillota</taxon>
        <taxon>Clostridia</taxon>
        <taxon>Eubacteriales</taxon>
        <taxon>Clostridiaceae</taxon>
        <taxon>Clostridium</taxon>
    </lineage>
</organism>
<protein>
    <recommendedName>
        <fullName evidence="3">DUF5082 domain-containing protein</fullName>
    </recommendedName>
</protein>
<evidence type="ECO:0008006" key="3">
    <source>
        <dbReference type="Google" id="ProtNLM"/>
    </source>
</evidence>
<dbReference type="RefSeq" id="WP_156558872.1">
    <property type="nucleotide sequence ID" value="NZ_CACRTV010000014.1"/>
</dbReference>
<dbReference type="EMBL" id="CACRTV010000014">
    <property type="protein sequence ID" value="VYT72312.1"/>
    <property type="molecule type" value="Genomic_DNA"/>
</dbReference>
<gene>
    <name evidence="2" type="ORF">CPLFYP93_00442</name>
</gene>